<evidence type="ECO:0000256" key="2">
    <source>
        <dbReference type="SAM" id="Phobius"/>
    </source>
</evidence>
<reference evidence="3" key="2">
    <citation type="journal article" date="2022" name="Elife">
        <title>Obligate sexual reproduction of a homothallic fungus closely related to the Cryptococcus pathogenic species complex.</title>
        <authorList>
            <person name="Passer A.R."/>
            <person name="Clancey S.A."/>
            <person name="Shea T."/>
            <person name="David-Palma M."/>
            <person name="Averette A.F."/>
            <person name="Boekhout T."/>
            <person name="Porcel B.M."/>
            <person name="Nowrousian M."/>
            <person name="Cuomo C.A."/>
            <person name="Sun S."/>
            <person name="Heitman J."/>
            <person name="Coelho M.A."/>
        </authorList>
    </citation>
    <scope>NUCLEOTIDE SEQUENCE</scope>
    <source>
        <strain evidence="3">CBS 7841</strain>
    </source>
</reference>
<feature type="compositionally biased region" description="Basic and acidic residues" evidence="1">
    <location>
        <begin position="311"/>
        <end position="325"/>
    </location>
</feature>
<evidence type="ECO:0000313" key="4">
    <source>
        <dbReference type="Proteomes" id="UP000094043"/>
    </source>
</evidence>
<keyword evidence="2" id="KW-0812">Transmembrane</keyword>
<feature type="compositionally biased region" description="Basic residues" evidence="1">
    <location>
        <begin position="301"/>
        <end position="310"/>
    </location>
</feature>
<reference evidence="3" key="3">
    <citation type="submission" date="2024-01" db="EMBL/GenBank/DDBJ databases">
        <authorList>
            <person name="Coelho M.A."/>
            <person name="David-Palma M."/>
            <person name="Shea T."/>
            <person name="Sun S."/>
            <person name="Cuomo C.A."/>
            <person name="Heitman J."/>
        </authorList>
    </citation>
    <scope>NUCLEOTIDE SEQUENCE</scope>
    <source>
        <strain evidence="3">CBS 7841</strain>
    </source>
</reference>
<gene>
    <name evidence="3" type="ORF">L203_100924</name>
</gene>
<dbReference type="GeneID" id="91085138"/>
<dbReference type="KEGG" id="cdep:91085138"/>
<dbReference type="AlphaFoldDB" id="A0AAJ8JP06"/>
<dbReference type="Proteomes" id="UP000094043">
    <property type="component" value="Chromosome 1"/>
</dbReference>
<name>A0AAJ8JP06_9TREE</name>
<organism evidence="3 4">
    <name type="scientific">Cryptococcus depauperatus CBS 7841</name>
    <dbReference type="NCBI Taxonomy" id="1295531"/>
    <lineage>
        <taxon>Eukaryota</taxon>
        <taxon>Fungi</taxon>
        <taxon>Dikarya</taxon>
        <taxon>Basidiomycota</taxon>
        <taxon>Agaricomycotina</taxon>
        <taxon>Tremellomycetes</taxon>
        <taxon>Tremellales</taxon>
        <taxon>Cryptococcaceae</taxon>
        <taxon>Cryptococcus</taxon>
    </lineage>
</organism>
<feature type="transmembrane region" description="Helical" evidence="2">
    <location>
        <begin position="96"/>
        <end position="114"/>
    </location>
</feature>
<dbReference type="RefSeq" id="XP_066066473.1">
    <property type="nucleotide sequence ID" value="XM_066210376.1"/>
</dbReference>
<sequence length="339" mass="38529">MAPLPFDVGDIGNKITSVGNTAVKGATDVASTVTNGATDIVSTATDKVQSAAATASGGVQGLINQGQDALGVLKFLKQIQGYIDQITEYWNKFKHLIIFAFILIVTIYVLSILYCDPEKGDPKEAGWHGLSRCCLKVVPKSIKHDMEKQHGNPEEGWFDPTYIARACGRHELPAKPEEKIKWHWWGHKDGWMHHFAVSLMECMGKTKKEIEDMDALRLAKEWEKNARNREYWSRLLDEANSKKEGAEKETKELMKRVGDTWGKKHLMDFEKPQRDRLVRRAQKLKDSVVTQGQHFATKLHGQGKKGHRTKRKEEPKEDQWHHSDSPTDVEDDNGKHQRV</sequence>
<evidence type="ECO:0000313" key="3">
    <source>
        <dbReference type="EMBL" id="WVN85773.1"/>
    </source>
</evidence>
<keyword evidence="2" id="KW-1133">Transmembrane helix</keyword>
<keyword evidence="4" id="KW-1185">Reference proteome</keyword>
<reference evidence="3" key="1">
    <citation type="submission" date="2016-06" db="EMBL/GenBank/DDBJ databases">
        <authorList>
            <person name="Cuomo C."/>
            <person name="Litvintseva A."/>
            <person name="Heitman J."/>
            <person name="Chen Y."/>
            <person name="Sun S."/>
            <person name="Springer D."/>
            <person name="Dromer F."/>
            <person name="Young S."/>
            <person name="Zeng Q."/>
            <person name="Chapman S."/>
            <person name="Gujja S."/>
            <person name="Saif S."/>
            <person name="Birren B."/>
        </authorList>
    </citation>
    <scope>NUCLEOTIDE SEQUENCE</scope>
    <source>
        <strain evidence="3">CBS 7841</strain>
    </source>
</reference>
<evidence type="ECO:0000256" key="1">
    <source>
        <dbReference type="SAM" id="MobiDB-lite"/>
    </source>
</evidence>
<dbReference type="EMBL" id="CP143784">
    <property type="protein sequence ID" value="WVN85773.1"/>
    <property type="molecule type" value="Genomic_DNA"/>
</dbReference>
<proteinExistence type="predicted"/>
<feature type="region of interest" description="Disordered" evidence="1">
    <location>
        <begin position="283"/>
        <end position="339"/>
    </location>
</feature>
<protein>
    <submittedName>
        <fullName evidence="3">Uncharacterized protein</fullName>
    </submittedName>
</protein>
<accession>A0AAJ8JP06</accession>
<keyword evidence="2" id="KW-0472">Membrane</keyword>